<comment type="subcellular location">
    <subcellularLocation>
        <location evidence="1">Endoplasmic reticulum membrane</location>
        <topology evidence="1">Single-pass type II membrane protein</topology>
    </subcellularLocation>
</comment>
<dbReference type="PANTHER" id="PTHR15351:SF3">
    <property type="entry name" value="ERLIN"/>
    <property type="match status" value="1"/>
</dbReference>
<dbReference type="InterPro" id="IPR001107">
    <property type="entry name" value="Band_7"/>
</dbReference>
<evidence type="ECO:0000313" key="10">
    <source>
        <dbReference type="EMBL" id="CAD8289507.1"/>
    </source>
</evidence>
<dbReference type="GO" id="GO:0005789">
    <property type="term" value="C:endoplasmic reticulum membrane"/>
    <property type="evidence" value="ECO:0007669"/>
    <property type="project" value="UniProtKB-SubCell"/>
</dbReference>
<accession>A0A7R9VBG9</accession>
<evidence type="ECO:0000256" key="3">
    <source>
        <dbReference type="ARBA" id="ARBA00022692"/>
    </source>
</evidence>
<dbReference type="AlphaFoldDB" id="A0A7R9VBG9"/>
<evidence type="ECO:0000256" key="7">
    <source>
        <dbReference type="ARBA" id="ARBA00023136"/>
    </source>
</evidence>
<sequence length="145" mass="16124">MPPATSATSSGGVPARLARGAHTSYSMYVWVVAMVFLVKASYHAVPEGHVGLYYRGGRLTDRVTPPGMHLRVPLLDYFAAVQVTLQTDKVEDIMCGTKSGVTIYFEKIEVVNRLRADSAYQVPWQETEGRVVHLWKWAGKTWPGQ</sequence>
<keyword evidence="7" id="KW-0472">Membrane</keyword>
<feature type="domain" description="Band 7" evidence="9">
    <location>
        <begin position="45"/>
        <end position="107"/>
    </location>
</feature>
<keyword evidence="6" id="KW-1133">Transmembrane helix</keyword>
<evidence type="ECO:0000256" key="4">
    <source>
        <dbReference type="ARBA" id="ARBA00022824"/>
    </source>
</evidence>
<dbReference type="EMBL" id="HBEC01020490">
    <property type="protein sequence ID" value="CAD8289507.1"/>
    <property type="molecule type" value="Transcribed_RNA"/>
</dbReference>
<organism evidence="10">
    <name type="scientific">Chlamydomonas euryale</name>
    <dbReference type="NCBI Taxonomy" id="1486919"/>
    <lineage>
        <taxon>Eukaryota</taxon>
        <taxon>Viridiplantae</taxon>
        <taxon>Chlorophyta</taxon>
        <taxon>core chlorophytes</taxon>
        <taxon>Chlorophyceae</taxon>
        <taxon>CS clade</taxon>
        <taxon>Chlamydomonadales</taxon>
        <taxon>Chlamydomonadaceae</taxon>
        <taxon>Chlamydomonas</taxon>
    </lineage>
</organism>
<keyword evidence="5" id="KW-0735">Signal-anchor</keyword>
<keyword evidence="4" id="KW-0256">Endoplasmic reticulum</keyword>
<evidence type="ECO:0000259" key="9">
    <source>
        <dbReference type="Pfam" id="PF01145"/>
    </source>
</evidence>
<protein>
    <recommendedName>
        <fullName evidence="9">Band 7 domain-containing protein</fullName>
    </recommendedName>
</protein>
<evidence type="ECO:0000256" key="6">
    <source>
        <dbReference type="ARBA" id="ARBA00022989"/>
    </source>
</evidence>
<gene>
    <name evidence="10" type="ORF">CEUR00632_LOCUS9546</name>
</gene>
<evidence type="ECO:0000256" key="2">
    <source>
        <dbReference type="ARBA" id="ARBA00008164"/>
    </source>
</evidence>
<dbReference type="PANTHER" id="PTHR15351">
    <property type="entry name" value="ERLIN (ER LIPID RAFT ASSOCIATED PROTEIN) HOMOLOG"/>
    <property type="match status" value="1"/>
</dbReference>
<proteinExistence type="inferred from homology"/>
<keyword evidence="3" id="KW-0812">Transmembrane</keyword>
<evidence type="ECO:0000256" key="1">
    <source>
        <dbReference type="ARBA" id="ARBA00004648"/>
    </source>
</evidence>
<evidence type="ECO:0000256" key="8">
    <source>
        <dbReference type="ARBA" id="ARBA00023180"/>
    </source>
</evidence>
<comment type="similarity">
    <text evidence="2">Belongs to the band 7/mec-2 family.</text>
</comment>
<dbReference type="GO" id="GO:0032933">
    <property type="term" value="P:SREBP signaling pathway"/>
    <property type="evidence" value="ECO:0007669"/>
    <property type="project" value="TreeGrafter"/>
</dbReference>
<dbReference type="InterPro" id="IPR033294">
    <property type="entry name" value="Erlin1/2"/>
</dbReference>
<keyword evidence="8" id="KW-0325">Glycoprotein</keyword>
<evidence type="ECO:0000256" key="5">
    <source>
        <dbReference type="ARBA" id="ARBA00022968"/>
    </source>
</evidence>
<name>A0A7R9VBG9_9CHLO</name>
<dbReference type="GO" id="GO:0031625">
    <property type="term" value="F:ubiquitin protein ligase binding"/>
    <property type="evidence" value="ECO:0007669"/>
    <property type="project" value="InterPro"/>
</dbReference>
<dbReference type="GO" id="GO:0015485">
    <property type="term" value="F:cholesterol binding"/>
    <property type="evidence" value="ECO:0007669"/>
    <property type="project" value="TreeGrafter"/>
</dbReference>
<reference evidence="10" key="1">
    <citation type="submission" date="2021-01" db="EMBL/GenBank/DDBJ databases">
        <authorList>
            <person name="Corre E."/>
            <person name="Pelletier E."/>
            <person name="Niang G."/>
            <person name="Scheremetjew M."/>
            <person name="Finn R."/>
            <person name="Kale V."/>
            <person name="Holt S."/>
            <person name="Cochrane G."/>
            <person name="Meng A."/>
            <person name="Brown T."/>
            <person name="Cohen L."/>
        </authorList>
    </citation>
    <scope>NUCLEOTIDE SEQUENCE</scope>
    <source>
        <strain evidence="10">CCMP219</strain>
    </source>
</reference>
<dbReference type="Pfam" id="PF01145">
    <property type="entry name" value="Band_7"/>
    <property type="match status" value="1"/>
</dbReference>